<dbReference type="NCBIfam" id="TIGR04268">
    <property type="entry name" value="FxSxx-COOH"/>
    <property type="match status" value="1"/>
</dbReference>
<keyword evidence="3" id="KW-1185">Reference proteome</keyword>
<proteinExistence type="predicted"/>
<comment type="caution">
    <text evidence="2">The sequence shown here is derived from an EMBL/GenBank/DDBJ whole genome shotgun (WGS) entry which is preliminary data.</text>
</comment>
<evidence type="ECO:0000313" key="2">
    <source>
        <dbReference type="EMBL" id="MFC4590101.1"/>
    </source>
</evidence>
<dbReference type="InterPro" id="IPR026334">
    <property type="entry name" value="FxSxx-COOH"/>
</dbReference>
<evidence type="ECO:0000256" key="1">
    <source>
        <dbReference type="SAM" id="MobiDB-lite"/>
    </source>
</evidence>
<dbReference type="EMBL" id="JBHSFN010000020">
    <property type="protein sequence ID" value="MFC4590101.1"/>
    <property type="molecule type" value="Genomic_DNA"/>
</dbReference>
<evidence type="ECO:0000313" key="3">
    <source>
        <dbReference type="Proteomes" id="UP001595891"/>
    </source>
</evidence>
<accession>A0ABV9ENL2</accession>
<reference evidence="3" key="1">
    <citation type="journal article" date="2019" name="Int. J. Syst. Evol. Microbiol.">
        <title>The Global Catalogue of Microorganisms (GCM) 10K type strain sequencing project: providing services to taxonomists for standard genome sequencing and annotation.</title>
        <authorList>
            <consortium name="The Broad Institute Genomics Platform"/>
            <consortium name="The Broad Institute Genome Sequencing Center for Infectious Disease"/>
            <person name="Wu L."/>
            <person name="Ma J."/>
        </authorList>
    </citation>
    <scope>NUCLEOTIDE SEQUENCE [LARGE SCALE GENOMIC DNA]</scope>
    <source>
        <strain evidence="3">CCUG 49560</strain>
    </source>
</reference>
<dbReference type="RefSeq" id="WP_262843837.1">
    <property type="nucleotide sequence ID" value="NZ_JANZYP010000022.1"/>
</dbReference>
<feature type="compositionally biased region" description="Basic and acidic residues" evidence="1">
    <location>
        <begin position="57"/>
        <end position="67"/>
    </location>
</feature>
<name>A0ABV9ENL2_9ACTN</name>
<sequence length="67" mass="7099">MSGEPTESDGLLDVSGLSLADLDDADQSALARALRRLVEVGEGDLEPFAGFSQSIDRGTEPSDRHPK</sequence>
<protein>
    <submittedName>
        <fullName evidence="2">FxSxx-COOH cyclophane-containing RiPP peptide</fullName>
    </submittedName>
</protein>
<organism evidence="2 3">
    <name type="scientific">Sphaerisporangium corydalis</name>
    <dbReference type="NCBI Taxonomy" id="1441875"/>
    <lineage>
        <taxon>Bacteria</taxon>
        <taxon>Bacillati</taxon>
        <taxon>Actinomycetota</taxon>
        <taxon>Actinomycetes</taxon>
        <taxon>Streptosporangiales</taxon>
        <taxon>Streptosporangiaceae</taxon>
        <taxon>Sphaerisporangium</taxon>
    </lineage>
</organism>
<dbReference type="Proteomes" id="UP001595891">
    <property type="component" value="Unassembled WGS sequence"/>
</dbReference>
<feature type="region of interest" description="Disordered" evidence="1">
    <location>
        <begin position="47"/>
        <end position="67"/>
    </location>
</feature>
<gene>
    <name evidence="2" type="primary">fxsA</name>
    <name evidence="2" type="ORF">ACFO8L_28690</name>
</gene>